<dbReference type="RefSeq" id="WP_274260136.1">
    <property type="nucleotide sequence ID" value="NZ_CP117884.1"/>
</dbReference>
<protein>
    <submittedName>
        <fullName evidence="2">Uncharacterized protein</fullName>
    </submittedName>
</protein>
<feature type="region of interest" description="Disordered" evidence="1">
    <location>
        <begin position="36"/>
        <end position="74"/>
    </location>
</feature>
<organism evidence="2 3">
    <name type="scientific">Lacticaseibacillus pabuli</name>
    <dbReference type="NCBI Taxonomy" id="3025672"/>
    <lineage>
        <taxon>Bacteria</taxon>
        <taxon>Bacillati</taxon>
        <taxon>Bacillota</taxon>
        <taxon>Bacilli</taxon>
        <taxon>Lactobacillales</taxon>
        <taxon>Lactobacillaceae</taxon>
        <taxon>Lacticaseibacillus</taxon>
    </lineage>
</organism>
<reference evidence="2 3" key="1">
    <citation type="submission" date="2023-02" db="EMBL/GenBank/DDBJ databases">
        <title>Genome sequence of Lacticaseibacillus sp. KACC 23028.</title>
        <authorList>
            <person name="Kim S."/>
            <person name="Heo J."/>
            <person name="Kwon S.-W."/>
        </authorList>
    </citation>
    <scope>NUCLEOTIDE SEQUENCE [LARGE SCALE GENOMIC DNA]</scope>
    <source>
        <strain evidence="2 3">KACC 23028</strain>
    </source>
</reference>
<sequence>MSKKSIVAAFIAGAFVGGLVSYAKLQLFLNAEQARVNADSATPAPTASQAVPRPGRPRPQMRAQGQNRPAKRIR</sequence>
<keyword evidence="3" id="KW-1185">Reference proteome</keyword>
<name>A0ABY7WQW2_9LACO</name>
<evidence type="ECO:0000313" key="2">
    <source>
        <dbReference type="EMBL" id="WDF82577.1"/>
    </source>
</evidence>
<feature type="compositionally biased region" description="Polar residues" evidence="1">
    <location>
        <begin position="39"/>
        <end position="49"/>
    </location>
</feature>
<evidence type="ECO:0000313" key="3">
    <source>
        <dbReference type="Proteomes" id="UP001220377"/>
    </source>
</evidence>
<dbReference type="EMBL" id="CP117884">
    <property type="protein sequence ID" value="WDF82577.1"/>
    <property type="molecule type" value="Genomic_DNA"/>
</dbReference>
<proteinExistence type="predicted"/>
<gene>
    <name evidence="2" type="ORF">PQ472_11890</name>
</gene>
<accession>A0ABY7WQW2</accession>
<evidence type="ECO:0000256" key="1">
    <source>
        <dbReference type="SAM" id="MobiDB-lite"/>
    </source>
</evidence>
<dbReference type="Proteomes" id="UP001220377">
    <property type="component" value="Chromosome"/>
</dbReference>